<comment type="subcellular location">
    <subcellularLocation>
        <location evidence="1">Membrane</location>
        <topology evidence="1">Multi-pass membrane protein</topology>
    </subcellularLocation>
</comment>
<reference evidence="6" key="1">
    <citation type="submission" date="2018-03" db="EMBL/GenBank/DDBJ databases">
        <authorList>
            <person name="Guldener U."/>
        </authorList>
    </citation>
    <scope>NUCLEOTIDE SEQUENCE</scope>
</reference>
<feature type="transmembrane region" description="Helical" evidence="5">
    <location>
        <begin position="64"/>
        <end position="88"/>
    </location>
</feature>
<protein>
    <submittedName>
        <fullName evidence="6">Related to phospholipid-translocating ATPase</fullName>
    </submittedName>
</protein>
<gene>
    <name evidence="6" type="ORF">FTOL_01411</name>
</gene>
<evidence type="ECO:0000256" key="3">
    <source>
        <dbReference type="ARBA" id="ARBA00022989"/>
    </source>
</evidence>
<dbReference type="PANTHER" id="PTHR31465:SF9">
    <property type="entry name" value="SPHINGOID LONG-CHAIN BASE TRANSPORTER RSB1"/>
    <property type="match status" value="1"/>
</dbReference>
<comment type="caution">
    <text evidence="6">The sequence shown here is derived from an EMBL/GenBank/DDBJ whole genome shotgun (WGS) entry which is preliminary data.</text>
</comment>
<dbReference type="GO" id="GO:0000324">
    <property type="term" value="C:fungal-type vacuole"/>
    <property type="evidence" value="ECO:0007669"/>
    <property type="project" value="TreeGrafter"/>
</dbReference>
<evidence type="ECO:0000313" key="7">
    <source>
        <dbReference type="Proteomes" id="UP001187734"/>
    </source>
</evidence>
<keyword evidence="4 5" id="KW-0472">Membrane</keyword>
<proteinExistence type="predicted"/>
<accession>A0AAE8SDE0</accession>
<name>A0AAE8SDE0_9HYPO</name>
<keyword evidence="3 5" id="KW-1133">Transmembrane helix</keyword>
<dbReference type="AlphaFoldDB" id="A0AAE8SDE0"/>
<evidence type="ECO:0000256" key="4">
    <source>
        <dbReference type="ARBA" id="ARBA00023136"/>
    </source>
</evidence>
<feature type="transmembrane region" description="Helical" evidence="5">
    <location>
        <begin position="38"/>
        <end position="57"/>
    </location>
</feature>
<sequence length="297" mass="32822">MSTLSTLPNGLVTFGPEANCTLDTCPIEASILRYQPSIPANAIFVAVFGLSMAIHAFQGIKMRTWGFMSSILAGCTLEIIGYVGRFIIHDNPFDFNGFLMQIICITVAPVFFSAAIYVLLSQVINFVDPSISRFPPKYFYWIFIPSDIISLILQAVGGALSCVASTHKDVKTGEDISLAGLIFQVVTLICFCALFADYVFTASKSPSRHRLNKPMVIFLLFLFTSTIFILIRCAYRIAELGQGYFSALFRDEGLYIGLESCMMCTAVLLLNAGHPGYAFGHKQDIINEKTQDEESMQ</sequence>
<dbReference type="EMBL" id="ONZP01000045">
    <property type="protein sequence ID" value="SPJ71683.1"/>
    <property type="molecule type" value="Genomic_DNA"/>
</dbReference>
<evidence type="ECO:0000313" key="6">
    <source>
        <dbReference type="EMBL" id="SPJ71683.1"/>
    </source>
</evidence>
<dbReference type="GO" id="GO:0005886">
    <property type="term" value="C:plasma membrane"/>
    <property type="evidence" value="ECO:0007669"/>
    <property type="project" value="TreeGrafter"/>
</dbReference>
<dbReference type="InterPro" id="IPR007568">
    <property type="entry name" value="RTA1"/>
</dbReference>
<dbReference type="Proteomes" id="UP001187734">
    <property type="component" value="Unassembled WGS sequence"/>
</dbReference>
<organism evidence="6 7">
    <name type="scientific">Fusarium torulosum</name>
    <dbReference type="NCBI Taxonomy" id="33205"/>
    <lineage>
        <taxon>Eukaryota</taxon>
        <taxon>Fungi</taxon>
        <taxon>Dikarya</taxon>
        <taxon>Ascomycota</taxon>
        <taxon>Pezizomycotina</taxon>
        <taxon>Sordariomycetes</taxon>
        <taxon>Hypocreomycetidae</taxon>
        <taxon>Hypocreales</taxon>
        <taxon>Nectriaceae</taxon>
        <taxon>Fusarium</taxon>
    </lineage>
</organism>
<feature type="transmembrane region" description="Helical" evidence="5">
    <location>
        <begin position="253"/>
        <end position="272"/>
    </location>
</feature>
<feature type="transmembrane region" description="Helical" evidence="5">
    <location>
        <begin position="176"/>
        <end position="196"/>
    </location>
</feature>
<dbReference type="PANTHER" id="PTHR31465">
    <property type="entry name" value="PROTEIN RTA1-RELATED"/>
    <property type="match status" value="1"/>
</dbReference>
<keyword evidence="2 5" id="KW-0812">Transmembrane</keyword>
<evidence type="ECO:0000256" key="2">
    <source>
        <dbReference type="ARBA" id="ARBA00022692"/>
    </source>
</evidence>
<keyword evidence="7" id="KW-1185">Reference proteome</keyword>
<dbReference type="Pfam" id="PF04479">
    <property type="entry name" value="RTA1"/>
    <property type="match status" value="1"/>
</dbReference>
<feature type="transmembrane region" description="Helical" evidence="5">
    <location>
        <begin position="138"/>
        <end position="156"/>
    </location>
</feature>
<feature type="transmembrane region" description="Helical" evidence="5">
    <location>
        <begin position="100"/>
        <end position="126"/>
    </location>
</feature>
<evidence type="ECO:0000256" key="1">
    <source>
        <dbReference type="ARBA" id="ARBA00004141"/>
    </source>
</evidence>
<evidence type="ECO:0000256" key="5">
    <source>
        <dbReference type="SAM" id="Phobius"/>
    </source>
</evidence>
<feature type="transmembrane region" description="Helical" evidence="5">
    <location>
        <begin position="216"/>
        <end position="238"/>
    </location>
</feature>